<dbReference type="PANTHER" id="PTHR33540:SF2">
    <property type="entry name" value="TRNA THREONYLCARBAMOYLADENOSINE BIOSYNTHESIS PROTEIN TSAE"/>
    <property type="match status" value="1"/>
</dbReference>
<dbReference type="RefSeq" id="WP_010640135.1">
    <property type="nucleotide sequence ID" value="NZ_JABBDT010000054.1"/>
</dbReference>
<dbReference type="GO" id="GO:0005737">
    <property type="term" value="C:cytoplasm"/>
    <property type="evidence" value="ECO:0007669"/>
    <property type="project" value="UniProtKB-SubCell"/>
</dbReference>
<evidence type="ECO:0000313" key="14">
    <source>
        <dbReference type="Proteomes" id="UP000095008"/>
    </source>
</evidence>
<dbReference type="STRING" id="930.GCA_002079865_03198"/>
<comment type="similarity">
    <text evidence="2">Belongs to the TsaE family.</text>
</comment>
<dbReference type="InterPro" id="IPR003442">
    <property type="entry name" value="T6A_TsaE"/>
</dbReference>
<dbReference type="EMBL" id="LWRY01000037">
    <property type="protein sequence ID" value="OCX74516.1"/>
    <property type="molecule type" value="Genomic_DNA"/>
</dbReference>
<evidence type="ECO:0000256" key="4">
    <source>
        <dbReference type="ARBA" id="ARBA00022490"/>
    </source>
</evidence>
<gene>
    <name evidence="11" type="ORF">A6M23_06010</name>
    <name evidence="12" type="ORF">A6P07_03335</name>
</gene>
<sequence>MDWDFPSADICQSWGAALAQTLRAPAVIYLEGDLGVGKTTLAQGILRALGVTQSVKSPTYTLLETYETKSGLAHHLDLYRLNDPEELEFIGIRDYLATPALWLIEWPERGKGHLPGADLKLHLHIQADARHHLSATAQHVRAEAWVQALPVDLASIT</sequence>
<keyword evidence="9" id="KW-0460">Magnesium</keyword>
<proteinExistence type="inferred from homology"/>
<dbReference type="EMBL" id="LWSA01000031">
    <property type="protein sequence ID" value="OCX75929.1"/>
    <property type="molecule type" value="Genomic_DNA"/>
</dbReference>
<dbReference type="GO" id="GO:0002949">
    <property type="term" value="P:tRNA threonylcarbamoyladenosine modification"/>
    <property type="evidence" value="ECO:0007669"/>
    <property type="project" value="InterPro"/>
</dbReference>
<accession>A0A1C2IV68</accession>
<evidence type="ECO:0000256" key="5">
    <source>
        <dbReference type="ARBA" id="ARBA00022694"/>
    </source>
</evidence>
<evidence type="ECO:0000313" key="13">
    <source>
        <dbReference type="Proteomes" id="UP000094893"/>
    </source>
</evidence>
<dbReference type="Proteomes" id="UP000094893">
    <property type="component" value="Unassembled WGS sequence"/>
</dbReference>
<dbReference type="NCBIfam" id="TIGR00150">
    <property type="entry name" value="T6A_YjeE"/>
    <property type="match status" value="1"/>
</dbReference>
<keyword evidence="4" id="KW-0963">Cytoplasm</keyword>
<dbReference type="InterPro" id="IPR027417">
    <property type="entry name" value="P-loop_NTPase"/>
</dbReference>
<evidence type="ECO:0000256" key="2">
    <source>
        <dbReference type="ARBA" id="ARBA00007599"/>
    </source>
</evidence>
<keyword evidence="5" id="KW-0819">tRNA processing</keyword>
<evidence type="ECO:0000313" key="11">
    <source>
        <dbReference type="EMBL" id="OCX74516.1"/>
    </source>
</evidence>
<evidence type="ECO:0000256" key="1">
    <source>
        <dbReference type="ARBA" id="ARBA00004496"/>
    </source>
</evidence>
<evidence type="ECO:0000256" key="9">
    <source>
        <dbReference type="ARBA" id="ARBA00022842"/>
    </source>
</evidence>
<evidence type="ECO:0000256" key="6">
    <source>
        <dbReference type="ARBA" id="ARBA00022723"/>
    </source>
</evidence>
<dbReference type="OrthoDB" id="9800307at2"/>
<keyword evidence="14" id="KW-1185">Reference proteome</keyword>
<evidence type="ECO:0000256" key="3">
    <source>
        <dbReference type="ARBA" id="ARBA00019010"/>
    </source>
</evidence>
<dbReference type="Gene3D" id="3.40.50.300">
    <property type="entry name" value="P-loop containing nucleotide triphosphate hydrolases"/>
    <property type="match status" value="1"/>
</dbReference>
<comment type="caution">
    <text evidence="11">The sequence shown here is derived from an EMBL/GenBank/DDBJ whole genome shotgun (WGS) entry which is preliminary data.</text>
</comment>
<dbReference type="eggNOG" id="COG0802">
    <property type="taxonomic scope" value="Bacteria"/>
</dbReference>
<dbReference type="AlphaFoldDB" id="A0A1C2IV68"/>
<dbReference type="GO" id="GO:0005524">
    <property type="term" value="F:ATP binding"/>
    <property type="evidence" value="ECO:0007669"/>
    <property type="project" value="UniProtKB-KW"/>
</dbReference>
<keyword evidence="7" id="KW-0547">Nucleotide-binding</keyword>
<evidence type="ECO:0000256" key="7">
    <source>
        <dbReference type="ARBA" id="ARBA00022741"/>
    </source>
</evidence>
<dbReference type="PANTHER" id="PTHR33540">
    <property type="entry name" value="TRNA THREONYLCARBAMOYLADENOSINE BIOSYNTHESIS PROTEIN TSAE"/>
    <property type="match status" value="1"/>
</dbReference>
<dbReference type="SUPFAM" id="SSF52540">
    <property type="entry name" value="P-loop containing nucleoside triphosphate hydrolases"/>
    <property type="match status" value="1"/>
</dbReference>
<evidence type="ECO:0000256" key="8">
    <source>
        <dbReference type="ARBA" id="ARBA00022840"/>
    </source>
</evidence>
<organism evidence="11 14">
    <name type="scientific">Acidithiobacillus thiooxidans</name>
    <name type="common">Thiobacillus thiooxidans</name>
    <dbReference type="NCBI Taxonomy" id="930"/>
    <lineage>
        <taxon>Bacteria</taxon>
        <taxon>Pseudomonadati</taxon>
        <taxon>Pseudomonadota</taxon>
        <taxon>Acidithiobacillia</taxon>
        <taxon>Acidithiobacillales</taxon>
        <taxon>Acidithiobacillaceae</taxon>
        <taxon>Acidithiobacillus</taxon>
    </lineage>
</organism>
<reference evidence="11 13" key="1">
    <citation type="journal article" date="2016" name="Int. J. Mol. Sci.">
        <title>Comparative genomics of the extreme acidophile Acidithiobacillus thiooxidans reveals intraspecific divergence and niche adaptation.</title>
        <authorList>
            <person name="Zhang X."/>
            <person name="Feng X."/>
            <person name="Tao J."/>
            <person name="Ma L."/>
            <person name="Xiao Y."/>
            <person name="Liang Y."/>
            <person name="Liu X."/>
            <person name="Yin H."/>
        </authorList>
    </citation>
    <scope>NUCLEOTIDE SEQUENCE [LARGE SCALE GENOMIC DNA]</scope>
    <source>
        <strain evidence="12 13">A02</strain>
        <strain evidence="11">DXS-W</strain>
    </source>
</reference>
<protein>
    <recommendedName>
        <fullName evidence="3">tRNA threonylcarbamoyladenosine biosynthesis protein TsaE</fullName>
    </recommendedName>
    <alternativeName>
        <fullName evidence="10">t(6)A37 threonylcarbamoyladenosine biosynthesis protein TsaE</fullName>
    </alternativeName>
</protein>
<dbReference type="Pfam" id="PF02367">
    <property type="entry name" value="TsaE"/>
    <property type="match status" value="1"/>
</dbReference>
<evidence type="ECO:0000313" key="12">
    <source>
        <dbReference type="EMBL" id="OCX75929.1"/>
    </source>
</evidence>
<name>A0A1C2IV68_ACITH</name>
<dbReference type="Proteomes" id="UP000095008">
    <property type="component" value="Unassembled WGS sequence"/>
</dbReference>
<evidence type="ECO:0000256" key="10">
    <source>
        <dbReference type="ARBA" id="ARBA00032441"/>
    </source>
</evidence>
<comment type="subcellular location">
    <subcellularLocation>
        <location evidence="1">Cytoplasm</location>
    </subcellularLocation>
</comment>
<keyword evidence="6" id="KW-0479">Metal-binding</keyword>
<keyword evidence="8" id="KW-0067">ATP-binding</keyword>
<dbReference type="GO" id="GO:0046872">
    <property type="term" value="F:metal ion binding"/>
    <property type="evidence" value="ECO:0007669"/>
    <property type="project" value="UniProtKB-KW"/>
</dbReference>